<evidence type="ECO:0000256" key="1">
    <source>
        <dbReference type="SAM" id="SignalP"/>
    </source>
</evidence>
<proteinExistence type="predicted"/>
<dbReference type="InterPro" id="IPR006311">
    <property type="entry name" value="TAT_signal"/>
</dbReference>
<feature type="signal peptide" evidence="1">
    <location>
        <begin position="1"/>
        <end position="35"/>
    </location>
</feature>
<name>A0AB39BHR8_9MICO</name>
<sequence>MSEPGPHPVARRTLLGAAWAAPVVVAAAAAPSAAASPASPTLSVRLSGPSPLAGVTSWLIWVTNDSAAPIAAGTLMAGLPDPGPGYFYSGYSGDVRWVYGDDPSGLTVVFVYNDVIAPGEEAGTLLLLVGKTDPGSTPDPVAILTLTAPGFDPVALPLTVAY</sequence>
<dbReference type="RefSeq" id="WP_368498367.1">
    <property type="nucleotide sequence ID" value="NZ_CP162511.1"/>
</dbReference>
<accession>A0AB39BHR8</accession>
<dbReference type="AlphaFoldDB" id="A0AB39BHR8"/>
<reference evidence="2" key="1">
    <citation type="submission" date="2024-05" db="EMBL/GenBank/DDBJ databases">
        <title>Herbiconiux sp. A18JL235.</title>
        <authorList>
            <person name="Zhang G."/>
        </authorList>
    </citation>
    <scope>NUCLEOTIDE SEQUENCE</scope>
    <source>
        <strain evidence="2">A18JL235</strain>
    </source>
</reference>
<protein>
    <recommendedName>
        <fullName evidence="3">DUF11 domain-containing protein</fullName>
    </recommendedName>
</protein>
<dbReference type="PROSITE" id="PS51318">
    <property type="entry name" value="TAT"/>
    <property type="match status" value="1"/>
</dbReference>
<evidence type="ECO:0008006" key="3">
    <source>
        <dbReference type="Google" id="ProtNLM"/>
    </source>
</evidence>
<feature type="chain" id="PRO_5044267236" description="DUF11 domain-containing protein" evidence="1">
    <location>
        <begin position="36"/>
        <end position="162"/>
    </location>
</feature>
<evidence type="ECO:0000313" key="2">
    <source>
        <dbReference type="EMBL" id="XDI05978.1"/>
    </source>
</evidence>
<keyword evidence="1" id="KW-0732">Signal</keyword>
<organism evidence="2">
    <name type="scientific">Herbiconiux sp. A18JL235</name>
    <dbReference type="NCBI Taxonomy" id="3152363"/>
    <lineage>
        <taxon>Bacteria</taxon>
        <taxon>Bacillati</taxon>
        <taxon>Actinomycetota</taxon>
        <taxon>Actinomycetes</taxon>
        <taxon>Micrococcales</taxon>
        <taxon>Microbacteriaceae</taxon>
        <taxon>Herbiconiux</taxon>
    </lineage>
</organism>
<dbReference type="EMBL" id="CP162511">
    <property type="protein sequence ID" value="XDI05978.1"/>
    <property type="molecule type" value="Genomic_DNA"/>
</dbReference>
<gene>
    <name evidence="2" type="ORF">ABFY20_02450</name>
</gene>